<keyword evidence="2" id="KW-1185">Reference proteome</keyword>
<dbReference type="EMBL" id="AOIP01000015">
    <property type="protein sequence ID" value="ELZ07325.1"/>
    <property type="molecule type" value="Genomic_DNA"/>
</dbReference>
<sequence length="104" mass="12109">MTDRRPARWMCTLDERILEYLEEDSWSTPRYMEQAMGFNASRGRIQERCRMLTQAGLVTPMFSDHHMYEITGRGQRYLEGELDVKDLPQPSTSITIYGSNVGID</sequence>
<dbReference type="Proteomes" id="UP000011591">
    <property type="component" value="Unassembled WGS sequence"/>
</dbReference>
<reference evidence="1 2" key="1">
    <citation type="journal article" date="2014" name="PLoS Genet.">
        <title>Phylogenetically driven sequencing of extremely halophilic archaea reveals strategies for static and dynamic osmo-response.</title>
        <authorList>
            <person name="Becker E.A."/>
            <person name="Seitzer P.M."/>
            <person name="Tritt A."/>
            <person name="Larsen D."/>
            <person name="Krusor M."/>
            <person name="Yao A.I."/>
            <person name="Wu D."/>
            <person name="Madern D."/>
            <person name="Eisen J.A."/>
            <person name="Darling A.E."/>
            <person name="Facciotti M.T."/>
        </authorList>
    </citation>
    <scope>NUCLEOTIDE SEQUENCE [LARGE SCALE GENOMIC DNA]</scope>
    <source>
        <strain evidence="1 2">DSM 13077</strain>
    </source>
</reference>
<comment type="caution">
    <text evidence="1">The sequence shown here is derived from an EMBL/GenBank/DDBJ whole genome shotgun (WGS) entry which is preliminary data.</text>
</comment>
<evidence type="ECO:0000313" key="2">
    <source>
        <dbReference type="Proteomes" id="UP000011591"/>
    </source>
</evidence>
<gene>
    <name evidence="1" type="ORF">C480_04696</name>
</gene>
<organism evidence="1 2">
    <name type="scientific">Natrialba aegyptia DSM 13077</name>
    <dbReference type="NCBI Taxonomy" id="1227491"/>
    <lineage>
        <taxon>Archaea</taxon>
        <taxon>Methanobacteriati</taxon>
        <taxon>Methanobacteriota</taxon>
        <taxon>Stenosarchaea group</taxon>
        <taxon>Halobacteria</taxon>
        <taxon>Halobacteriales</taxon>
        <taxon>Natrialbaceae</taxon>
        <taxon>Natrialba</taxon>
    </lineage>
</organism>
<dbReference type="Gene3D" id="1.10.10.10">
    <property type="entry name" value="Winged helix-like DNA-binding domain superfamily/Winged helix DNA-binding domain"/>
    <property type="match status" value="1"/>
</dbReference>
<dbReference type="AlphaFoldDB" id="M0B926"/>
<dbReference type="InterPro" id="IPR036388">
    <property type="entry name" value="WH-like_DNA-bd_sf"/>
</dbReference>
<protein>
    <submittedName>
        <fullName evidence="1">Uncharacterized protein</fullName>
    </submittedName>
</protein>
<name>M0B926_9EURY</name>
<proteinExistence type="predicted"/>
<evidence type="ECO:0000313" key="1">
    <source>
        <dbReference type="EMBL" id="ELZ07325.1"/>
    </source>
</evidence>
<accession>M0B926</accession>